<dbReference type="InterPro" id="IPR013185">
    <property type="entry name" value="Transl_elong_KOW-like"/>
</dbReference>
<evidence type="ECO:0000256" key="2">
    <source>
        <dbReference type="ARBA" id="ARBA00004815"/>
    </source>
</evidence>
<dbReference type="Gene3D" id="2.40.50.140">
    <property type="entry name" value="Nucleic acid-binding proteins"/>
    <property type="match status" value="2"/>
</dbReference>
<dbReference type="HAMAP" id="MF_00141">
    <property type="entry name" value="EF_P"/>
    <property type="match status" value="1"/>
</dbReference>
<dbReference type="GO" id="GO:0043043">
    <property type="term" value="P:peptide biosynthetic process"/>
    <property type="evidence" value="ECO:0007669"/>
    <property type="project" value="InterPro"/>
</dbReference>
<dbReference type="NCBIfam" id="NF001810">
    <property type="entry name" value="PRK00529.1"/>
    <property type="match status" value="1"/>
</dbReference>
<dbReference type="FunFam" id="2.40.50.140:FF:000004">
    <property type="entry name" value="Elongation factor P"/>
    <property type="match status" value="1"/>
</dbReference>
<dbReference type="Pfam" id="PF08207">
    <property type="entry name" value="EFP_N"/>
    <property type="match status" value="1"/>
</dbReference>
<dbReference type="Pfam" id="PF01132">
    <property type="entry name" value="EFP"/>
    <property type="match status" value="1"/>
</dbReference>
<evidence type="ECO:0000256" key="7">
    <source>
        <dbReference type="ARBA" id="ARBA00025469"/>
    </source>
</evidence>
<evidence type="ECO:0000256" key="10">
    <source>
        <dbReference type="RuleBase" id="RU004389"/>
    </source>
</evidence>
<evidence type="ECO:0000256" key="1">
    <source>
        <dbReference type="ARBA" id="ARBA00004496"/>
    </source>
</evidence>
<dbReference type="SMART" id="SM01185">
    <property type="entry name" value="EFP"/>
    <property type="match status" value="1"/>
</dbReference>
<dbReference type="NCBIfam" id="TIGR00038">
    <property type="entry name" value="efp"/>
    <property type="match status" value="1"/>
</dbReference>
<comment type="caution">
    <text evidence="13">The sequence shown here is derived from an EMBL/GenBank/DDBJ whole genome shotgun (WGS) entry which is preliminary data.</text>
</comment>
<evidence type="ECO:0000259" key="11">
    <source>
        <dbReference type="SMART" id="SM00841"/>
    </source>
</evidence>
<proteinExistence type="inferred from homology"/>
<comment type="function">
    <text evidence="7 8">Involved in peptide bond synthesis. Stimulates efficient translation and peptide-bond synthesis on native or reconstituted 70S ribosomes in vitro. Probably functions indirectly by altering the affinity of the ribosome for aminoacyl-tRNA, thus increasing their reactivity as acceptors for peptidyl transferase.</text>
</comment>
<name>A0AAJ0PBX9_LATCU</name>
<keyword evidence="6 8" id="KW-0648">Protein biosynthesis</keyword>
<dbReference type="InterPro" id="IPR020599">
    <property type="entry name" value="Transl_elong_fac_P/YeiP"/>
</dbReference>
<gene>
    <name evidence="8" type="primary">efp</name>
    <name evidence="13" type="ORF">FC08_GL001450</name>
</gene>
<reference evidence="13 14" key="1">
    <citation type="journal article" date="2015" name="Genome Announc.">
        <title>Expanding the biotechnology potential of lactobacilli through comparative genomics of 213 strains and associated genera.</title>
        <authorList>
            <person name="Sun Z."/>
            <person name="Harris H.M."/>
            <person name="McCann A."/>
            <person name="Guo C."/>
            <person name="Argimon S."/>
            <person name="Zhang W."/>
            <person name="Yang X."/>
            <person name="Jeffery I.B."/>
            <person name="Cooney J.C."/>
            <person name="Kagawa T.F."/>
            <person name="Liu W."/>
            <person name="Song Y."/>
            <person name="Salvetti E."/>
            <person name="Wrobel A."/>
            <person name="Rasinkangas P."/>
            <person name="Parkhill J."/>
            <person name="Rea M.C."/>
            <person name="O'Sullivan O."/>
            <person name="Ritari J."/>
            <person name="Douillard F.P."/>
            <person name="Paul Ross R."/>
            <person name="Yang R."/>
            <person name="Briner A.E."/>
            <person name="Felis G.E."/>
            <person name="de Vos W.M."/>
            <person name="Barrangou R."/>
            <person name="Klaenhammer T.R."/>
            <person name="Caufield P.W."/>
            <person name="Cui Y."/>
            <person name="Zhang H."/>
            <person name="O'Toole P.W."/>
        </authorList>
    </citation>
    <scope>NUCLEOTIDE SEQUENCE [LARGE SCALE GENOMIC DNA]</scope>
    <source>
        <strain evidence="13 14">DSM 20019</strain>
    </source>
</reference>
<protein>
    <recommendedName>
        <fullName evidence="8 9">Elongation factor P</fullName>
        <shortName evidence="8">EF-P</shortName>
    </recommendedName>
</protein>
<accession>A0AAJ0PBX9</accession>
<dbReference type="CDD" id="cd05794">
    <property type="entry name" value="S1_EF-P_repeat_2"/>
    <property type="match status" value="1"/>
</dbReference>
<dbReference type="InterPro" id="IPR013852">
    <property type="entry name" value="Transl_elong_P/YeiP_CS"/>
</dbReference>
<dbReference type="FunFam" id="2.40.50.140:FF:000009">
    <property type="entry name" value="Elongation factor P"/>
    <property type="match status" value="1"/>
</dbReference>
<feature type="domain" description="Translation elongation factor P/YeiP central" evidence="12">
    <location>
        <begin position="78"/>
        <end position="132"/>
    </location>
</feature>
<dbReference type="PROSITE" id="PS01275">
    <property type="entry name" value="EFP"/>
    <property type="match status" value="1"/>
</dbReference>
<dbReference type="CDD" id="cd04470">
    <property type="entry name" value="S1_EF-P_repeat_1"/>
    <property type="match status" value="1"/>
</dbReference>
<evidence type="ECO:0000256" key="3">
    <source>
        <dbReference type="ARBA" id="ARBA00009479"/>
    </source>
</evidence>
<dbReference type="InterPro" id="IPR011768">
    <property type="entry name" value="Transl_elongation_fac_P"/>
</dbReference>
<evidence type="ECO:0000256" key="9">
    <source>
        <dbReference type="NCBIfam" id="TIGR00038"/>
    </source>
</evidence>
<dbReference type="Pfam" id="PF09285">
    <property type="entry name" value="Elong-fact-P_C"/>
    <property type="match status" value="1"/>
</dbReference>
<dbReference type="InterPro" id="IPR001059">
    <property type="entry name" value="Transl_elong_P/YeiP_cen"/>
</dbReference>
<dbReference type="PIRSF" id="PIRSF005901">
    <property type="entry name" value="EF-P"/>
    <property type="match status" value="1"/>
</dbReference>
<dbReference type="Proteomes" id="UP000050828">
    <property type="component" value="Unassembled WGS sequence"/>
</dbReference>
<sequence length="198" mass="22056">MNIFLNKGDQVMIEAVNLRAGMTFEQDGKLIKVLEANHHKPGKGNTVMRVKLRDLRTGSIVETTMRPEVKVEQAMIDTKDVQYLYTQDNVAFFMDLETYEQYEIQTAAIEAELKYLLENMNCKIQFFGSEVIGVTLPTTVNLRVAETQPSIKGATVTGSGKPATMETGLVVSVPDFISADEVLEINTQEGTYVKRAAK</sequence>
<dbReference type="GO" id="GO:0003746">
    <property type="term" value="F:translation elongation factor activity"/>
    <property type="evidence" value="ECO:0007669"/>
    <property type="project" value="UniProtKB-UniRule"/>
</dbReference>
<dbReference type="Gene3D" id="2.30.30.30">
    <property type="match status" value="1"/>
</dbReference>
<evidence type="ECO:0000259" key="12">
    <source>
        <dbReference type="SMART" id="SM01185"/>
    </source>
</evidence>
<dbReference type="EMBL" id="AZDL01000063">
    <property type="protein sequence ID" value="KRK90625.1"/>
    <property type="molecule type" value="Genomic_DNA"/>
</dbReference>
<dbReference type="InterPro" id="IPR014722">
    <property type="entry name" value="Rib_uL2_dom2"/>
</dbReference>
<dbReference type="PANTHER" id="PTHR30053:SF12">
    <property type="entry name" value="ELONGATION FACTOR P (EF-P) FAMILY PROTEIN"/>
    <property type="match status" value="1"/>
</dbReference>
<comment type="similarity">
    <text evidence="3 8 10">Belongs to the elongation factor P family.</text>
</comment>
<evidence type="ECO:0000256" key="6">
    <source>
        <dbReference type="ARBA" id="ARBA00022917"/>
    </source>
</evidence>
<organism evidence="13 14">
    <name type="scientific">Latilactobacillus curvatus JCM 1096 = DSM 20019</name>
    <dbReference type="NCBI Taxonomy" id="1293592"/>
    <lineage>
        <taxon>Bacteria</taxon>
        <taxon>Bacillati</taxon>
        <taxon>Bacillota</taxon>
        <taxon>Bacilli</taxon>
        <taxon>Lactobacillales</taxon>
        <taxon>Lactobacillaceae</taxon>
        <taxon>Latilactobacillus</taxon>
    </lineage>
</organism>
<feature type="domain" description="Elongation factor P C-terminal" evidence="11">
    <location>
        <begin position="140"/>
        <end position="195"/>
    </location>
</feature>
<dbReference type="PANTHER" id="PTHR30053">
    <property type="entry name" value="ELONGATION FACTOR P"/>
    <property type="match status" value="1"/>
</dbReference>
<dbReference type="GO" id="GO:0005829">
    <property type="term" value="C:cytosol"/>
    <property type="evidence" value="ECO:0007669"/>
    <property type="project" value="UniProtKB-ARBA"/>
</dbReference>
<dbReference type="SMART" id="SM00841">
    <property type="entry name" value="Elong-fact-P_C"/>
    <property type="match status" value="1"/>
</dbReference>
<dbReference type="SUPFAM" id="SSF50249">
    <property type="entry name" value="Nucleic acid-binding proteins"/>
    <property type="match status" value="2"/>
</dbReference>
<dbReference type="SUPFAM" id="SSF50104">
    <property type="entry name" value="Translation proteins SH3-like domain"/>
    <property type="match status" value="1"/>
</dbReference>
<evidence type="ECO:0000313" key="13">
    <source>
        <dbReference type="EMBL" id="KRK90625.1"/>
    </source>
</evidence>
<dbReference type="FunFam" id="2.30.30.30:FF:000003">
    <property type="entry name" value="Elongation factor P"/>
    <property type="match status" value="1"/>
</dbReference>
<dbReference type="AlphaFoldDB" id="A0AAJ0PBX9"/>
<keyword evidence="4 8" id="KW-0963">Cytoplasm</keyword>
<evidence type="ECO:0000256" key="8">
    <source>
        <dbReference type="HAMAP-Rule" id="MF_00141"/>
    </source>
</evidence>
<evidence type="ECO:0000256" key="5">
    <source>
        <dbReference type="ARBA" id="ARBA00022768"/>
    </source>
</evidence>
<evidence type="ECO:0000256" key="4">
    <source>
        <dbReference type="ARBA" id="ARBA00022490"/>
    </source>
</evidence>
<dbReference type="InterPro" id="IPR015365">
    <property type="entry name" value="Elong-fact-P_C"/>
</dbReference>
<comment type="subcellular location">
    <subcellularLocation>
        <location evidence="1 8">Cytoplasm</location>
    </subcellularLocation>
</comment>
<dbReference type="InterPro" id="IPR008991">
    <property type="entry name" value="Translation_prot_SH3-like_sf"/>
</dbReference>
<comment type="pathway">
    <text evidence="2 8">Protein biosynthesis; polypeptide chain elongation.</text>
</comment>
<keyword evidence="5 8" id="KW-0251">Elongation factor</keyword>
<dbReference type="InterPro" id="IPR012340">
    <property type="entry name" value="NA-bd_OB-fold"/>
</dbReference>
<evidence type="ECO:0000313" key="14">
    <source>
        <dbReference type="Proteomes" id="UP000050828"/>
    </source>
</evidence>